<protein>
    <submittedName>
        <fullName evidence="1">Uncharacterized protein</fullName>
    </submittedName>
</protein>
<evidence type="ECO:0000313" key="2">
    <source>
        <dbReference type="Proteomes" id="UP000006015"/>
    </source>
</evidence>
<proteinExistence type="predicted"/>
<reference evidence="1 2" key="1">
    <citation type="submission" date="2010-04" db="EMBL/GenBank/DDBJ databases">
        <authorList>
            <person name="Weinstock G."/>
            <person name="Sodergren E."/>
            <person name="Clifton S."/>
            <person name="Fulton L."/>
            <person name="Fulton B."/>
            <person name="Courtney L."/>
            <person name="Fronick C."/>
            <person name="Harrison M."/>
            <person name="Strong C."/>
            <person name="Farmer C."/>
            <person name="Delahaunty K."/>
            <person name="Markovic C."/>
            <person name="Hall O."/>
            <person name="Minx P."/>
            <person name="Tomlinson C."/>
            <person name="Mitreva M."/>
            <person name="Hou S."/>
            <person name="Wollam A."/>
            <person name="Pepin K.H."/>
            <person name="Johnson M."/>
            <person name="Bhonagiri V."/>
            <person name="Zhang X."/>
            <person name="Suruliraj S."/>
            <person name="Warren W."/>
            <person name="Chinwalla A."/>
            <person name="Mardis E.R."/>
            <person name="Wilson R.K."/>
        </authorList>
    </citation>
    <scope>NUCLEOTIDE SEQUENCE [LARGE SCALE GENOMIC DNA]</scope>
    <source>
        <strain evidence="1 2">DSM 20306</strain>
    </source>
</reference>
<dbReference type="Proteomes" id="UP000006015">
    <property type="component" value="Unassembled WGS sequence"/>
</dbReference>
<dbReference type="EMBL" id="ADNS01000028">
    <property type="protein sequence ID" value="EFG80562.1"/>
    <property type="molecule type" value="Genomic_DNA"/>
</dbReference>
<organism evidence="1 2">
    <name type="scientific">Corynebacterium ammoniagenes DSM 20306</name>
    <dbReference type="NCBI Taxonomy" id="649754"/>
    <lineage>
        <taxon>Bacteria</taxon>
        <taxon>Bacillati</taxon>
        <taxon>Actinomycetota</taxon>
        <taxon>Actinomycetes</taxon>
        <taxon>Mycobacteriales</taxon>
        <taxon>Corynebacteriaceae</taxon>
        <taxon>Corynebacterium</taxon>
    </lineage>
</organism>
<name>A0ABN0ACP1_CORAM</name>
<comment type="caution">
    <text evidence="1">The sequence shown here is derived from an EMBL/GenBank/DDBJ whole genome shotgun (WGS) entry which is preliminary data.</text>
</comment>
<keyword evidence="2" id="KW-1185">Reference proteome</keyword>
<evidence type="ECO:0000313" key="1">
    <source>
        <dbReference type="EMBL" id="EFG80562.1"/>
    </source>
</evidence>
<gene>
    <name evidence="1" type="ORF">HMPREF0281_02221</name>
</gene>
<sequence>MAPAKQEPSAAELMQKAYDSLDAMIDKARYDPATAQHLFELMTYPQATRTHAKMFAIRSPISASHWNFCRVSVVESLRQRLFTT</sequence>
<feature type="non-terminal residue" evidence="1">
    <location>
        <position position="84"/>
    </location>
</feature>
<accession>A0ABN0ACP1</accession>